<gene>
    <name evidence="1" type="ORF">Fmac_001478</name>
</gene>
<protein>
    <submittedName>
        <fullName evidence="1">Uncharacterized protein</fullName>
    </submittedName>
</protein>
<reference evidence="1 2" key="1">
    <citation type="submission" date="2024-08" db="EMBL/GenBank/DDBJ databases">
        <title>Insights into the chromosomal genome structure of Flemingia macrophylla.</title>
        <authorList>
            <person name="Ding Y."/>
            <person name="Zhao Y."/>
            <person name="Bi W."/>
            <person name="Wu M."/>
            <person name="Zhao G."/>
            <person name="Gong Y."/>
            <person name="Li W."/>
            <person name="Zhang P."/>
        </authorList>
    </citation>
    <scope>NUCLEOTIDE SEQUENCE [LARGE SCALE GENOMIC DNA]</scope>
    <source>
        <strain evidence="1">DYQJB</strain>
        <tissue evidence="1">Leaf</tissue>
    </source>
</reference>
<comment type="caution">
    <text evidence="1">The sequence shown here is derived from an EMBL/GenBank/DDBJ whole genome shotgun (WGS) entry which is preliminary data.</text>
</comment>
<keyword evidence="2" id="KW-1185">Reference proteome</keyword>
<accession>A0ABD1NIU9</accession>
<name>A0ABD1NIU9_9FABA</name>
<dbReference type="EMBL" id="JBGMDY010000001">
    <property type="protein sequence ID" value="KAL2347478.1"/>
    <property type="molecule type" value="Genomic_DNA"/>
</dbReference>
<dbReference type="Proteomes" id="UP001603857">
    <property type="component" value="Unassembled WGS sequence"/>
</dbReference>
<organism evidence="1 2">
    <name type="scientific">Flemingia macrophylla</name>
    <dbReference type="NCBI Taxonomy" id="520843"/>
    <lineage>
        <taxon>Eukaryota</taxon>
        <taxon>Viridiplantae</taxon>
        <taxon>Streptophyta</taxon>
        <taxon>Embryophyta</taxon>
        <taxon>Tracheophyta</taxon>
        <taxon>Spermatophyta</taxon>
        <taxon>Magnoliopsida</taxon>
        <taxon>eudicotyledons</taxon>
        <taxon>Gunneridae</taxon>
        <taxon>Pentapetalae</taxon>
        <taxon>rosids</taxon>
        <taxon>fabids</taxon>
        <taxon>Fabales</taxon>
        <taxon>Fabaceae</taxon>
        <taxon>Papilionoideae</taxon>
        <taxon>50 kb inversion clade</taxon>
        <taxon>NPAAA clade</taxon>
        <taxon>indigoferoid/millettioid clade</taxon>
        <taxon>Phaseoleae</taxon>
        <taxon>Flemingia</taxon>
    </lineage>
</organism>
<evidence type="ECO:0000313" key="2">
    <source>
        <dbReference type="Proteomes" id="UP001603857"/>
    </source>
</evidence>
<sequence length="73" mass="8241">MRESRKISSIHKVMGNYFFTYHFAFVLNLESGPKLSGICTGKKTGYMFGLKYPQRSVGRHLSDKGYSEGRSAS</sequence>
<proteinExistence type="predicted"/>
<evidence type="ECO:0000313" key="1">
    <source>
        <dbReference type="EMBL" id="KAL2347478.1"/>
    </source>
</evidence>
<dbReference type="AlphaFoldDB" id="A0ABD1NIU9"/>